<evidence type="ECO:0000256" key="1">
    <source>
        <dbReference type="ARBA" id="ARBA00022536"/>
    </source>
</evidence>
<feature type="disulfide bond" evidence="4">
    <location>
        <begin position="61"/>
        <end position="71"/>
    </location>
</feature>
<dbReference type="PROSITE" id="PS00022">
    <property type="entry name" value="EGF_1"/>
    <property type="match status" value="1"/>
</dbReference>
<name>A0ABY7FJT5_MYAAR</name>
<dbReference type="InterPro" id="IPR000152">
    <property type="entry name" value="EGF-type_Asp/Asn_hydroxyl_site"/>
</dbReference>
<dbReference type="InterPro" id="IPR049883">
    <property type="entry name" value="NOTCH1_EGF-like"/>
</dbReference>
<feature type="non-terminal residue" evidence="6">
    <location>
        <position position="1"/>
    </location>
</feature>
<dbReference type="SUPFAM" id="SSF57184">
    <property type="entry name" value="Growth factor receptor domain"/>
    <property type="match status" value="4"/>
</dbReference>
<dbReference type="SMART" id="SM00179">
    <property type="entry name" value="EGF_CA"/>
    <property type="match status" value="11"/>
</dbReference>
<evidence type="ECO:0000256" key="4">
    <source>
        <dbReference type="PROSITE-ProRule" id="PRU00076"/>
    </source>
</evidence>
<protein>
    <submittedName>
        <fullName evidence="6">FBN1-like protein</fullName>
    </submittedName>
</protein>
<evidence type="ECO:0000313" key="6">
    <source>
        <dbReference type="EMBL" id="WAR22475.1"/>
    </source>
</evidence>
<dbReference type="InterPro" id="IPR000742">
    <property type="entry name" value="EGF"/>
</dbReference>
<dbReference type="PROSITE" id="PS00010">
    <property type="entry name" value="ASX_HYDROXYL"/>
    <property type="match status" value="6"/>
</dbReference>
<dbReference type="PANTHER" id="PTHR24034:SF89">
    <property type="entry name" value="COMPLEMENT COMPONENT C1Q RECEPTOR"/>
    <property type="match status" value="1"/>
</dbReference>
<dbReference type="InterPro" id="IPR018097">
    <property type="entry name" value="EGF_Ca-bd_CS"/>
</dbReference>
<feature type="domain" description="EGF-like" evidence="5">
    <location>
        <begin position="57"/>
        <end position="92"/>
    </location>
</feature>
<feature type="domain" description="EGF-like" evidence="5">
    <location>
        <begin position="503"/>
        <end position="542"/>
    </location>
</feature>
<evidence type="ECO:0000256" key="2">
    <source>
        <dbReference type="ARBA" id="ARBA00022737"/>
    </source>
</evidence>
<dbReference type="PROSITE" id="PS50026">
    <property type="entry name" value="EGF_3"/>
    <property type="match status" value="4"/>
</dbReference>
<dbReference type="EMBL" id="CP111023">
    <property type="protein sequence ID" value="WAR22475.1"/>
    <property type="molecule type" value="Genomic_DNA"/>
</dbReference>
<dbReference type="InterPro" id="IPR050751">
    <property type="entry name" value="ECM_structural_protein"/>
</dbReference>
<feature type="domain" description="EGF-like" evidence="5">
    <location>
        <begin position="587"/>
        <end position="622"/>
    </location>
</feature>
<dbReference type="SMART" id="SM00181">
    <property type="entry name" value="EGF"/>
    <property type="match status" value="16"/>
</dbReference>
<dbReference type="SUPFAM" id="SSF57196">
    <property type="entry name" value="EGF/Laminin"/>
    <property type="match status" value="2"/>
</dbReference>
<reference evidence="6" key="1">
    <citation type="submission" date="2022-11" db="EMBL/GenBank/DDBJ databases">
        <title>Centuries of genome instability and evolution in soft-shell clam transmissible cancer (bioRxiv).</title>
        <authorList>
            <person name="Hart S.F.M."/>
            <person name="Yonemitsu M.A."/>
            <person name="Giersch R.M."/>
            <person name="Beal B.F."/>
            <person name="Arriagada G."/>
            <person name="Davis B.W."/>
            <person name="Ostrander E.A."/>
            <person name="Goff S.P."/>
            <person name="Metzger M.J."/>
        </authorList>
    </citation>
    <scope>NUCLEOTIDE SEQUENCE</scope>
    <source>
        <strain evidence="6">MELC-2E11</strain>
        <tissue evidence="6">Siphon/mantle</tissue>
    </source>
</reference>
<keyword evidence="1 4" id="KW-0245">EGF-like domain</keyword>
<dbReference type="Gene3D" id="2.10.25.10">
    <property type="entry name" value="Laminin"/>
    <property type="match status" value="12"/>
</dbReference>
<keyword evidence="2" id="KW-0677">Repeat</keyword>
<feature type="disulfide bond" evidence="4">
    <location>
        <begin position="591"/>
        <end position="601"/>
    </location>
</feature>
<evidence type="ECO:0000313" key="7">
    <source>
        <dbReference type="Proteomes" id="UP001164746"/>
    </source>
</evidence>
<dbReference type="Proteomes" id="UP001164746">
    <property type="component" value="Chromosome 12"/>
</dbReference>
<dbReference type="InterPro" id="IPR001881">
    <property type="entry name" value="EGF-like_Ca-bd_dom"/>
</dbReference>
<proteinExistence type="predicted"/>
<sequence>INCESNYNGCAGNPCSLGRNCTDLSPEKQQSQGRAYICSECPVGYTAREDDDNVCIDIDECANYNSCEQSCINTEGSFICVCERGLQLDRTSSSACRDINECEDETHNCSQVCVNLYGGYRCECRTGFVLNEITGQCSPGDVNPCDSAAIDCTNTAGCTVDKNNTTTYIDECLRRICPQECINFSGGFECTCLVGYRLEEISSCSECKIPYYGHDCNNTCDCTGRGAKECNPVRGCVCEAGWTGSTCDDDINECDVDPDICADVRKYCTNTAGSYTCNCINGYDKNAEDSCTDVDECADASLHDCHQLCTNNIGSYSCGCSAGFVKMNRTSCQDFDECALRTATCEQMCENKPGSYNCYCHYGYKQNDDRRTCTKISDSCRTLYDLTCSGYCVVNDNTSECRCRQGFVLGEDAQACFDENECQTSELNGCDSAATCINTDGSYLCECPIGSRLENDGRTCTECDEFHFGRNCTQECSCIKGACDNTMGCICESGWSGPNCDVDIDECALRTVKCTHYNKPCVNSPGSASCQCKTGYTEDETSDECLDIDECANRSTHDCEQFCNNIDGSYECSCLQGFMQNGRSCTDMNECNGAHDCEHQCENIDGSFKCVCDTGYSLNLADRKSCIQCVEFTFGWSCSETCACQQEHSSKCDHVNGSCYCEQGWKGKICSEDVDECSETPEVCSMKDNSHCENVDGSYLCSCDAGYNAIDGMRRDAAATADKHMNVWRPWQQEIDAREPRFWTRKTVRISVSPYPGST</sequence>
<comment type="caution">
    <text evidence="4">Lacks conserved residue(s) required for the propagation of feature annotation.</text>
</comment>
<feature type="domain" description="EGF-like" evidence="5">
    <location>
        <begin position="418"/>
        <end position="461"/>
    </location>
</feature>
<evidence type="ECO:0000259" key="5">
    <source>
        <dbReference type="PROSITE" id="PS50026"/>
    </source>
</evidence>
<organism evidence="6 7">
    <name type="scientific">Mya arenaria</name>
    <name type="common">Soft-shell clam</name>
    <dbReference type="NCBI Taxonomy" id="6604"/>
    <lineage>
        <taxon>Eukaryota</taxon>
        <taxon>Metazoa</taxon>
        <taxon>Spiralia</taxon>
        <taxon>Lophotrochozoa</taxon>
        <taxon>Mollusca</taxon>
        <taxon>Bivalvia</taxon>
        <taxon>Autobranchia</taxon>
        <taxon>Heteroconchia</taxon>
        <taxon>Euheterodonta</taxon>
        <taxon>Imparidentia</taxon>
        <taxon>Neoheterodontei</taxon>
        <taxon>Myida</taxon>
        <taxon>Myoidea</taxon>
        <taxon>Myidae</taxon>
        <taxon>Mya</taxon>
    </lineage>
</organism>
<dbReference type="PANTHER" id="PTHR24034">
    <property type="entry name" value="EGF-LIKE DOMAIN-CONTAINING PROTEIN"/>
    <property type="match status" value="1"/>
</dbReference>
<keyword evidence="3 4" id="KW-1015">Disulfide bond</keyword>
<dbReference type="PROSITE" id="PS01186">
    <property type="entry name" value="EGF_2"/>
    <property type="match status" value="7"/>
</dbReference>
<dbReference type="InterPro" id="IPR009030">
    <property type="entry name" value="Growth_fac_rcpt_cys_sf"/>
</dbReference>
<keyword evidence="7" id="KW-1185">Reference proteome</keyword>
<gene>
    <name evidence="6" type="ORF">MAR_016449</name>
</gene>
<dbReference type="Pfam" id="PF07645">
    <property type="entry name" value="EGF_CA"/>
    <property type="match status" value="11"/>
</dbReference>
<dbReference type="Gene3D" id="2.170.300.10">
    <property type="entry name" value="Tie2 ligand-binding domain superfamily"/>
    <property type="match status" value="1"/>
</dbReference>
<accession>A0ABY7FJT5</accession>
<evidence type="ECO:0000256" key="3">
    <source>
        <dbReference type="ARBA" id="ARBA00023157"/>
    </source>
</evidence>
<dbReference type="PROSITE" id="PS01187">
    <property type="entry name" value="EGF_CA"/>
    <property type="match status" value="5"/>
</dbReference>